<dbReference type="InterPro" id="IPR036388">
    <property type="entry name" value="WH-like_DNA-bd_sf"/>
</dbReference>
<organism evidence="9 10">
    <name type="scientific">Onchocerca flexuosa</name>
    <dbReference type="NCBI Taxonomy" id="387005"/>
    <lineage>
        <taxon>Eukaryota</taxon>
        <taxon>Metazoa</taxon>
        <taxon>Ecdysozoa</taxon>
        <taxon>Nematoda</taxon>
        <taxon>Chromadorea</taxon>
        <taxon>Rhabditida</taxon>
        <taxon>Spirurina</taxon>
        <taxon>Spiruromorpha</taxon>
        <taxon>Filarioidea</taxon>
        <taxon>Onchocercidae</taxon>
        <taxon>Onchocerca</taxon>
    </lineage>
</organism>
<feature type="domain" description="DEP" evidence="6">
    <location>
        <begin position="242"/>
        <end position="331"/>
    </location>
</feature>
<feature type="domain" description="Cyclic nucleotide-binding" evidence="5">
    <location>
        <begin position="5"/>
        <end position="113"/>
    </location>
</feature>
<protein>
    <recommendedName>
        <fullName evidence="11">RasGEF domain protein</fullName>
    </recommendedName>
</protein>
<dbReference type="PROSITE" id="PS50200">
    <property type="entry name" value="RA"/>
    <property type="match status" value="1"/>
</dbReference>
<dbReference type="InterPro" id="IPR018490">
    <property type="entry name" value="cNMP-bd_dom_sf"/>
</dbReference>
<dbReference type="AlphaFoldDB" id="A0A238C3J3"/>
<feature type="domain" description="N-terminal Ras-GEF" evidence="8">
    <location>
        <begin position="561"/>
        <end position="700"/>
    </location>
</feature>
<feature type="domain" description="Ras-associating" evidence="7">
    <location>
        <begin position="742"/>
        <end position="819"/>
    </location>
</feature>
<dbReference type="InterPro" id="IPR029071">
    <property type="entry name" value="Ubiquitin-like_domsf"/>
</dbReference>
<dbReference type="PROSITE" id="PS00720">
    <property type="entry name" value="RASGEF"/>
    <property type="match status" value="1"/>
</dbReference>
<dbReference type="SMART" id="SM00100">
    <property type="entry name" value="cNMP"/>
    <property type="match status" value="2"/>
</dbReference>
<dbReference type="SMART" id="SM00229">
    <property type="entry name" value="RasGEFN"/>
    <property type="match status" value="1"/>
</dbReference>
<dbReference type="SMART" id="SM00147">
    <property type="entry name" value="RasGEF"/>
    <property type="match status" value="1"/>
</dbReference>
<feature type="domain" description="Ras-GEF" evidence="4">
    <location>
        <begin position="845"/>
        <end position="1116"/>
    </location>
</feature>
<evidence type="ECO:0000259" key="7">
    <source>
        <dbReference type="PROSITE" id="PS50200"/>
    </source>
</evidence>
<keyword evidence="10" id="KW-1185">Reference proteome</keyword>
<reference evidence="9 10" key="1">
    <citation type="submission" date="2015-12" db="EMBL/GenBank/DDBJ databases">
        <title>Draft genome of the nematode, Onchocerca flexuosa.</title>
        <authorList>
            <person name="Mitreva M."/>
        </authorList>
    </citation>
    <scope>NUCLEOTIDE SEQUENCE [LARGE SCALE GENOMIC DNA]</scope>
    <source>
        <strain evidence="9">Red Deer</strain>
    </source>
</reference>
<dbReference type="SMART" id="SM00049">
    <property type="entry name" value="DEP"/>
    <property type="match status" value="1"/>
</dbReference>
<dbReference type="InterPro" id="IPR019804">
    <property type="entry name" value="Ras_G-nucl-exch_fac_CS"/>
</dbReference>
<evidence type="ECO:0000259" key="8">
    <source>
        <dbReference type="PROSITE" id="PS50212"/>
    </source>
</evidence>
<dbReference type="CDD" id="cd00038">
    <property type="entry name" value="CAP_ED"/>
    <property type="match status" value="2"/>
</dbReference>
<proteinExistence type="inferred from homology"/>
<dbReference type="GO" id="GO:0005085">
    <property type="term" value="F:guanyl-nucleotide exchange factor activity"/>
    <property type="evidence" value="ECO:0007669"/>
    <property type="project" value="UniProtKB-KW"/>
</dbReference>
<dbReference type="Proteomes" id="UP000242913">
    <property type="component" value="Unassembled WGS sequence"/>
</dbReference>
<dbReference type="OrthoDB" id="21144at2759"/>
<dbReference type="Gene3D" id="1.10.10.10">
    <property type="entry name" value="Winged helix-like DNA-binding domain superfamily/Winged helix DNA-binding domain"/>
    <property type="match status" value="1"/>
</dbReference>
<dbReference type="InterPro" id="IPR001895">
    <property type="entry name" value="RASGEF_cat_dom"/>
</dbReference>
<gene>
    <name evidence="9" type="ORF">X798_01336</name>
</gene>
<dbReference type="EMBL" id="KZ269980">
    <property type="protein sequence ID" value="OZC11478.1"/>
    <property type="molecule type" value="Genomic_DNA"/>
</dbReference>
<dbReference type="InterPro" id="IPR014710">
    <property type="entry name" value="RmlC-like_jellyroll"/>
</dbReference>
<evidence type="ECO:0000259" key="5">
    <source>
        <dbReference type="PROSITE" id="PS50042"/>
    </source>
</evidence>
<dbReference type="Gene3D" id="1.10.840.10">
    <property type="entry name" value="Ras guanine-nucleotide exchange factors catalytic domain"/>
    <property type="match status" value="1"/>
</dbReference>
<dbReference type="PRINTS" id="PR00103">
    <property type="entry name" value="CAMPKINASE"/>
</dbReference>
<dbReference type="Gene3D" id="1.20.870.10">
    <property type="entry name" value="Son of sevenless (SoS) protein Chain: S domain 1"/>
    <property type="match status" value="1"/>
</dbReference>
<dbReference type="SUPFAM" id="SSF51206">
    <property type="entry name" value="cAMP-binding domain-like"/>
    <property type="match status" value="2"/>
</dbReference>
<sequence>MDRLITRIQRQSHFKQLSDALFFTILGDSDCNPKQIANGVLLFQTGDQIFYWYLLLSGEIQLFLSTAEDELIIETLQPISLFGELSISRHSCSARVIRSAEIVTINQSHFVAVYNKHADNLQPYITVMQDLVSNEIDCSIPEDQKKRHVIKHGGDAMTDFNQPDKYIMTIENRINGKMAYNFYEMQQCNNEIANNVRYEPNAVTTINIDNEAPHDWDSPSSYFELNNSTSLDSRIHEAGYILKQTMELRDPRLISDRKGHLQTFMSCMIGTEMVDWLSALATETLNSTKNISLSRFQVVGMWQALLENGVISHVSNELQFADKYIFYHWTIGATNSVRKRLTIGVMFDAEHNTAPHISDVVAAIFFLSTIGPDSLFRMILCKPSSERTLQELEHVYRELLHVKALTHLSTMVKRELAAVVFFEQHQHAGHILFRQGDEGNCWYIVLKGSVDGVVCTLREGDDFGKLALVNDAPRAATVALREDKSQFLRIDKNDFNRILRDVEANTVRLKEHGQDVLVLEKMNAIYRMFNDTAYHGSVTGAVDTKGIDATGDLAADVRRRCCYSVMAGMPEKTVEYLLETRIDAQTDDGLMDKFLEDFILTHIIHMPVNILCSYLKNYYMRGSTVRMDDTLPIDDYEHKIVAKRRVVAFLNLWVQILGLRFFLDPASNSFVEELYCYVLEDSRQFPEMLSNLEPMCAIRQLRESAMQTINRHSSLVLDCGIYCNQAPAPNPVLPFDTCNQVIYLSDTSSFVMNIRLDKTAADICEMAKTKMRYVSSSNEELQLVEVKSSGERIIFSPSDVSVPTMISLNGRLYIAYNDEIETLIPVAQQDGPSENVHSSLLDYLSSVDIAQQLLIFHTQLLEATDDIELIIQVFGREQFPSRITSNLDLLMRRFNEVQFWTTTEILLAHGNTKRLSILKKFIKIAAQQEQESGFIYSSFLGLLPYEVYALFSAKENKDLLSLFAIILGLSNVAVSRITHLWDKLPSKMKQQYAEFEELLDPCRNHRAYRMLTANLSAPTVPFVPLLLKDLTFTHEGNKTYFAGLINFEKMHMIANVLRSFRQCKYPGNVLRSFRQCKYPAVAFERKVFKSKNLVRNFKVIDNQRRLMELSYQIEPSKRKRL</sequence>
<dbReference type="InterPro" id="IPR008937">
    <property type="entry name" value="Ras-like_GEF"/>
</dbReference>
<evidence type="ECO:0000256" key="3">
    <source>
        <dbReference type="PROSITE-ProRule" id="PRU00168"/>
    </source>
</evidence>
<dbReference type="PANTHER" id="PTHR23113:SF327">
    <property type="entry name" value="EXCHANGE PROTEIN DIRECTLY ACTIVATED BY CAMP, ISOFORM E"/>
    <property type="match status" value="1"/>
</dbReference>
<dbReference type="PANTHER" id="PTHR23113">
    <property type="entry name" value="GUANINE NUCLEOTIDE EXCHANGE FACTOR"/>
    <property type="match status" value="1"/>
</dbReference>
<dbReference type="PROSITE" id="PS50009">
    <property type="entry name" value="RASGEF_CAT"/>
    <property type="match status" value="1"/>
</dbReference>
<dbReference type="CDD" id="cd06224">
    <property type="entry name" value="REM"/>
    <property type="match status" value="1"/>
</dbReference>
<evidence type="ECO:0000259" key="4">
    <source>
        <dbReference type="PROSITE" id="PS50009"/>
    </source>
</evidence>
<dbReference type="Gene3D" id="3.10.20.90">
    <property type="entry name" value="Phosphatidylinositol 3-kinase Catalytic Subunit, Chain A, domain 1"/>
    <property type="match status" value="1"/>
</dbReference>
<dbReference type="PROSITE" id="PS50186">
    <property type="entry name" value="DEP"/>
    <property type="match status" value="1"/>
</dbReference>
<evidence type="ECO:0000256" key="2">
    <source>
        <dbReference type="ARBA" id="ARBA00022658"/>
    </source>
</evidence>
<dbReference type="PROSITE" id="PS50212">
    <property type="entry name" value="RASGEF_NTER"/>
    <property type="match status" value="1"/>
</dbReference>
<feature type="domain" description="Cyclic nucleotide-binding" evidence="5">
    <location>
        <begin position="404"/>
        <end position="499"/>
    </location>
</feature>
<dbReference type="InterPro" id="IPR000595">
    <property type="entry name" value="cNMP-bd_dom"/>
</dbReference>
<dbReference type="SUPFAM" id="SSF46785">
    <property type="entry name" value="Winged helix' DNA-binding domain"/>
    <property type="match status" value="1"/>
</dbReference>
<dbReference type="InterPro" id="IPR036390">
    <property type="entry name" value="WH_DNA-bd_sf"/>
</dbReference>
<dbReference type="GO" id="GO:0005886">
    <property type="term" value="C:plasma membrane"/>
    <property type="evidence" value="ECO:0007669"/>
    <property type="project" value="TreeGrafter"/>
</dbReference>
<dbReference type="SUPFAM" id="SSF48366">
    <property type="entry name" value="Ras GEF"/>
    <property type="match status" value="1"/>
</dbReference>
<evidence type="ECO:0000313" key="10">
    <source>
        <dbReference type="Proteomes" id="UP000242913"/>
    </source>
</evidence>
<dbReference type="PROSITE" id="PS50042">
    <property type="entry name" value="CNMP_BINDING_3"/>
    <property type="match status" value="2"/>
</dbReference>
<accession>A0A238C3J3</accession>
<evidence type="ECO:0008006" key="11">
    <source>
        <dbReference type="Google" id="ProtNLM"/>
    </source>
</evidence>
<dbReference type="InterPro" id="IPR036964">
    <property type="entry name" value="RASGEF_cat_dom_sf"/>
</dbReference>
<name>A0A238C3J3_9BILA</name>
<dbReference type="Pfam" id="PF00027">
    <property type="entry name" value="cNMP_binding"/>
    <property type="match status" value="2"/>
</dbReference>
<dbReference type="Pfam" id="PF00617">
    <property type="entry name" value="RasGEF"/>
    <property type="match status" value="1"/>
</dbReference>
<dbReference type="InterPro" id="IPR000159">
    <property type="entry name" value="RA_dom"/>
</dbReference>
<dbReference type="Pfam" id="PF00610">
    <property type="entry name" value="DEP"/>
    <property type="match status" value="1"/>
</dbReference>
<dbReference type="Gene3D" id="1.10.8.1240">
    <property type="match status" value="1"/>
</dbReference>
<dbReference type="Gene3D" id="2.60.120.10">
    <property type="entry name" value="Jelly Rolls"/>
    <property type="match status" value="2"/>
</dbReference>
<dbReference type="InterPro" id="IPR000591">
    <property type="entry name" value="DEP_dom"/>
</dbReference>
<evidence type="ECO:0000259" key="6">
    <source>
        <dbReference type="PROSITE" id="PS50186"/>
    </source>
</evidence>
<evidence type="ECO:0000313" key="9">
    <source>
        <dbReference type="EMBL" id="OZC11478.1"/>
    </source>
</evidence>
<evidence type="ECO:0000256" key="1">
    <source>
        <dbReference type="ARBA" id="ARBA00010829"/>
    </source>
</evidence>
<dbReference type="InterPro" id="IPR000651">
    <property type="entry name" value="Ras-like_Gua-exchang_fac_N"/>
</dbReference>
<dbReference type="SUPFAM" id="SSF54236">
    <property type="entry name" value="Ubiquitin-like"/>
    <property type="match status" value="1"/>
</dbReference>
<comment type="similarity">
    <text evidence="1">Belongs to the RAPGEF2 family.</text>
</comment>
<keyword evidence="2 3" id="KW-0344">Guanine-nucleotide releasing factor</keyword>
<dbReference type="InterPro" id="IPR023578">
    <property type="entry name" value="Ras_GEF_dom_sf"/>
</dbReference>
<dbReference type="GO" id="GO:0007265">
    <property type="term" value="P:Ras protein signal transduction"/>
    <property type="evidence" value="ECO:0007669"/>
    <property type="project" value="TreeGrafter"/>
</dbReference>